<sequence>MEQPYFIEYLPISSVEKAKPIIEEFIEIWREVLSKKSLHGQFMRADPIFAEYGLSDNYTCQHTAVQYAAALAQLIASVQSRN</sequence>
<evidence type="ECO:0000256" key="3">
    <source>
        <dbReference type="ARBA" id="ARBA00023242"/>
    </source>
</evidence>
<evidence type="ECO:0000256" key="1">
    <source>
        <dbReference type="ARBA" id="ARBA00004123"/>
    </source>
</evidence>
<dbReference type="GO" id="GO:0003713">
    <property type="term" value="F:transcription coactivator activity"/>
    <property type="evidence" value="ECO:0007669"/>
    <property type="project" value="TreeGrafter"/>
</dbReference>
<dbReference type="OrthoDB" id="1854899at2759"/>
<keyword evidence="3" id="KW-0539">Nucleus</keyword>
<evidence type="ECO:0000313" key="4">
    <source>
        <dbReference type="EMBL" id="GAU33177.1"/>
    </source>
</evidence>
<dbReference type="GO" id="GO:0016592">
    <property type="term" value="C:mediator complex"/>
    <property type="evidence" value="ECO:0007669"/>
    <property type="project" value="InterPro"/>
</dbReference>
<evidence type="ECO:0000313" key="5">
    <source>
        <dbReference type="Proteomes" id="UP000242715"/>
    </source>
</evidence>
<organism evidence="4 5">
    <name type="scientific">Trifolium subterraneum</name>
    <name type="common">Subterranean clover</name>
    <dbReference type="NCBI Taxonomy" id="3900"/>
    <lineage>
        <taxon>Eukaryota</taxon>
        <taxon>Viridiplantae</taxon>
        <taxon>Streptophyta</taxon>
        <taxon>Embryophyta</taxon>
        <taxon>Tracheophyta</taxon>
        <taxon>Spermatophyta</taxon>
        <taxon>Magnoliopsida</taxon>
        <taxon>eudicotyledons</taxon>
        <taxon>Gunneridae</taxon>
        <taxon>Pentapetalae</taxon>
        <taxon>rosids</taxon>
        <taxon>fabids</taxon>
        <taxon>Fabales</taxon>
        <taxon>Fabaceae</taxon>
        <taxon>Papilionoideae</taxon>
        <taxon>50 kb inversion clade</taxon>
        <taxon>NPAAA clade</taxon>
        <taxon>Hologalegina</taxon>
        <taxon>IRL clade</taxon>
        <taxon>Trifolieae</taxon>
        <taxon>Trifolium</taxon>
    </lineage>
</organism>
<dbReference type="InterPro" id="IPR013921">
    <property type="entry name" value="Mediator_Med20"/>
</dbReference>
<dbReference type="AlphaFoldDB" id="A0A2Z6NT31"/>
<comment type="subcellular location">
    <subcellularLocation>
        <location evidence="1">Nucleus</location>
    </subcellularLocation>
</comment>
<dbReference type="PANTHER" id="PTHR12465:SF0">
    <property type="entry name" value="MEDIATOR OF RNA POLYMERASE II TRANSCRIPTION SUBUNIT 20"/>
    <property type="match status" value="1"/>
</dbReference>
<reference evidence="5" key="1">
    <citation type="journal article" date="2017" name="Front. Plant Sci.">
        <title>Climate Clever Clovers: New Paradigm to Reduce the Environmental Footprint of Ruminants by Breeding Low Methanogenic Forages Utilizing Haplotype Variation.</title>
        <authorList>
            <person name="Kaur P."/>
            <person name="Appels R."/>
            <person name="Bayer P.E."/>
            <person name="Keeble-Gagnere G."/>
            <person name="Wang J."/>
            <person name="Hirakawa H."/>
            <person name="Shirasawa K."/>
            <person name="Vercoe P."/>
            <person name="Stefanova K."/>
            <person name="Durmic Z."/>
            <person name="Nichols P."/>
            <person name="Revell C."/>
            <person name="Isobe S.N."/>
            <person name="Edwards D."/>
            <person name="Erskine W."/>
        </authorList>
    </citation>
    <scope>NUCLEOTIDE SEQUENCE [LARGE SCALE GENOMIC DNA]</scope>
    <source>
        <strain evidence="5">cv. Daliak</strain>
    </source>
</reference>
<evidence type="ECO:0008006" key="6">
    <source>
        <dbReference type="Google" id="ProtNLM"/>
    </source>
</evidence>
<keyword evidence="5" id="KW-1185">Reference proteome</keyword>
<comment type="similarity">
    <text evidence="2">Belongs to the Mediator complex subunit 20 family.</text>
</comment>
<dbReference type="PANTHER" id="PTHR12465">
    <property type="entry name" value="UBIQUITIN SPECIFIC PROTEASE HOMOLOG 49"/>
    <property type="match status" value="1"/>
</dbReference>
<proteinExistence type="inferred from homology"/>
<evidence type="ECO:0000256" key="2">
    <source>
        <dbReference type="ARBA" id="ARBA00010743"/>
    </source>
</evidence>
<dbReference type="Proteomes" id="UP000242715">
    <property type="component" value="Unassembled WGS sequence"/>
</dbReference>
<dbReference type="EMBL" id="DF973518">
    <property type="protein sequence ID" value="GAU33177.1"/>
    <property type="molecule type" value="Genomic_DNA"/>
</dbReference>
<accession>A0A2Z6NT31</accession>
<protein>
    <recommendedName>
        <fullName evidence="6">Mediator of RNA polymerase II transcription subunit 20</fullName>
    </recommendedName>
</protein>
<gene>
    <name evidence="4" type="ORF">TSUD_206360</name>
</gene>
<dbReference type="GO" id="GO:0006357">
    <property type="term" value="P:regulation of transcription by RNA polymerase II"/>
    <property type="evidence" value="ECO:0007669"/>
    <property type="project" value="InterPro"/>
</dbReference>
<name>A0A2Z6NT31_TRISU</name>